<name>A0A1M4ZP01_9BACT</name>
<accession>A0A1M4ZP01</accession>
<dbReference type="RefSeq" id="WP_072835212.1">
    <property type="nucleotide sequence ID" value="NZ_FQUU01000007.1"/>
</dbReference>
<dbReference type="Proteomes" id="UP000184048">
    <property type="component" value="Unassembled WGS sequence"/>
</dbReference>
<evidence type="ECO:0008006" key="3">
    <source>
        <dbReference type="Google" id="ProtNLM"/>
    </source>
</evidence>
<keyword evidence="2" id="KW-1185">Reference proteome</keyword>
<evidence type="ECO:0000313" key="2">
    <source>
        <dbReference type="Proteomes" id="UP000184048"/>
    </source>
</evidence>
<proteinExistence type="predicted"/>
<gene>
    <name evidence="1" type="ORF">SAMN02745131_02018</name>
</gene>
<dbReference type="AlphaFoldDB" id="A0A1M4ZP01"/>
<dbReference type="STRING" id="1121884.SAMN02745131_02018"/>
<sequence length="461" mass="50624">MKKSNLQYILQVLVVLIGLLPLTSKAQDKEYYLRPSYWRPYDQRGINVFETTKVPDSIPFEGPRVRFGAGFTQQFQNLKHENNAVNNGGNTVQTAGANKLYPLAPGFMTAQANLNLDVQLADGIRLNVVTYLSARHHNEAWVKGGYIQFDKLPFKGEFWTNLMKIATIKVGHMEINYGDEHFRRSDGGQTLYNPFMDGYIADAFATEIGGEVYLQKNGLFGMLGITNGMIKGNIDSATEGKVNGTVVDANTNRSPSIYLKGGIDKSIGDVARIRLAGSYYHNSSNAGSGLTLYGGDRTGSNYQNVMEKWVANGAAVASTAAAFSGRLNPGFSKKVDAIMLNGFLKVKGLELFGTYETAKGRTKTETSNRTMNQLAGEVIYRFGVNENLFIGGRYNTVKAELAGISNDVKVDRIAGAAGWFLTRNVLLKAELVQQKYKDFPTSDYRSGGKFNGYVVEAVVGF</sequence>
<dbReference type="EMBL" id="FQUU01000007">
    <property type="protein sequence ID" value="SHF19763.1"/>
    <property type="molecule type" value="Genomic_DNA"/>
</dbReference>
<organism evidence="1 2">
    <name type="scientific">Flavisolibacter ginsengisoli DSM 18119</name>
    <dbReference type="NCBI Taxonomy" id="1121884"/>
    <lineage>
        <taxon>Bacteria</taxon>
        <taxon>Pseudomonadati</taxon>
        <taxon>Bacteroidota</taxon>
        <taxon>Chitinophagia</taxon>
        <taxon>Chitinophagales</taxon>
        <taxon>Chitinophagaceae</taxon>
        <taxon>Flavisolibacter</taxon>
    </lineage>
</organism>
<dbReference type="OrthoDB" id="638836at2"/>
<dbReference type="SUPFAM" id="SSF56935">
    <property type="entry name" value="Porins"/>
    <property type="match status" value="1"/>
</dbReference>
<protein>
    <recommendedName>
        <fullName evidence="3">Phosphate-selective porin O and P</fullName>
    </recommendedName>
</protein>
<reference evidence="1 2" key="1">
    <citation type="submission" date="2016-11" db="EMBL/GenBank/DDBJ databases">
        <authorList>
            <person name="Jaros S."/>
            <person name="Januszkiewicz K."/>
            <person name="Wedrychowicz H."/>
        </authorList>
    </citation>
    <scope>NUCLEOTIDE SEQUENCE [LARGE SCALE GENOMIC DNA]</scope>
    <source>
        <strain evidence="1 2">DSM 18119</strain>
    </source>
</reference>
<evidence type="ECO:0000313" key="1">
    <source>
        <dbReference type="EMBL" id="SHF19763.1"/>
    </source>
</evidence>